<feature type="modified residue" description="4-aspartylphosphate" evidence="1">
    <location>
        <position position="53"/>
    </location>
</feature>
<name>A0A4U3BCL0_9BACI</name>
<proteinExistence type="predicted"/>
<evidence type="ECO:0000313" key="4">
    <source>
        <dbReference type="Proteomes" id="UP000305222"/>
    </source>
</evidence>
<organism evidence="3 4">
    <name type="scientific">Bacillus wiedmannii</name>
    <dbReference type="NCBI Taxonomy" id="1890302"/>
    <lineage>
        <taxon>Bacteria</taxon>
        <taxon>Bacillati</taxon>
        <taxon>Bacillota</taxon>
        <taxon>Bacilli</taxon>
        <taxon>Bacillales</taxon>
        <taxon>Bacillaceae</taxon>
        <taxon>Bacillus</taxon>
        <taxon>Bacillus cereus group</taxon>
    </lineage>
</organism>
<accession>A0A4U3BCL0</accession>
<dbReference type="InterPro" id="IPR001789">
    <property type="entry name" value="Sig_transdc_resp-reg_receiver"/>
</dbReference>
<dbReference type="PANTHER" id="PTHR47233">
    <property type="entry name" value="CHEMOTAXIS PROTEIN CHEV"/>
    <property type="match status" value="1"/>
</dbReference>
<evidence type="ECO:0000256" key="1">
    <source>
        <dbReference type="PROSITE-ProRule" id="PRU00169"/>
    </source>
</evidence>
<gene>
    <name evidence="3" type="ORF">FC699_00260</name>
</gene>
<dbReference type="InterPro" id="IPR011006">
    <property type="entry name" value="CheY-like_superfamily"/>
</dbReference>
<dbReference type="AlphaFoldDB" id="A0A4U3BCL0"/>
<feature type="domain" description="Response regulatory" evidence="2">
    <location>
        <begin position="1"/>
        <end position="120"/>
    </location>
</feature>
<keyword evidence="1" id="KW-0597">Phosphoprotein</keyword>
<evidence type="ECO:0000259" key="2">
    <source>
        <dbReference type="PROSITE" id="PS50110"/>
    </source>
</evidence>
<dbReference type="PROSITE" id="PS50110">
    <property type="entry name" value="RESPONSE_REGULATORY"/>
    <property type="match status" value="1"/>
</dbReference>
<dbReference type="PANTHER" id="PTHR47233:SF3">
    <property type="entry name" value="CHEMOTAXIS PROTEIN CHEV"/>
    <property type="match status" value="1"/>
</dbReference>
<dbReference type="Gene3D" id="3.40.50.2300">
    <property type="match status" value="1"/>
</dbReference>
<dbReference type="Pfam" id="PF00072">
    <property type="entry name" value="Response_reg"/>
    <property type="match status" value="1"/>
</dbReference>
<dbReference type="GO" id="GO:0000160">
    <property type="term" value="P:phosphorelay signal transduction system"/>
    <property type="evidence" value="ECO:0007669"/>
    <property type="project" value="InterPro"/>
</dbReference>
<sequence length="120" mass="13388">AMLRQILEETLSSAGYTKMNFFSNGAEALAQIEKLAKEQGEKMFEHIHLLITDIEMPKMDGHHLTKVVKDSEVMNRLPVIIFSSLITNELFHKGEAVGANAQVSKPDIQELIGLVDKLVL</sequence>
<dbReference type="SMART" id="SM00448">
    <property type="entry name" value="REC"/>
    <property type="match status" value="1"/>
</dbReference>
<protein>
    <submittedName>
        <fullName evidence="3">Response regulator</fullName>
    </submittedName>
</protein>
<comment type="caution">
    <text evidence="3">The sequence shown here is derived from an EMBL/GenBank/DDBJ whole genome shotgun (WGS) entry which is preliminary data.</text>
</comment>
<dbReference type="EMBL" id="SZON01000007">
    <property type="protein sequence ID" value="TKI99684.1"/>
    <property type="molecule type" value="Genomic_DNA"/>
</dbReference>
<reference evidence="3 4" key="1">
    <citation type="journal article" date="2019" name="Environ. Microbiol.">
        <title>An active ?-lactamase is a part of an orchestrated cell wall stress resistance network of Bacillus subtilis and related rhizosphere species.</title>
        <authorList>
            <person name="Bucher T."/>
            <person name="Keren-Paz A."/>
            <person name="Hausser J."/>
            <person name="Olender T."/>
            <person name="Cytryn E."/>
            <person name="Kolodkin-Gal I."/>
        </authorList>
    </citation>
    <scope>NUCLEOTIDE SEQUENCE [LARGE SCALE GENOMIC DNA]</scope>
    <source>
        <strain evidence="3 4">I5</strain>
    </source>
</reference>
<feature type="non-terminal residue" evidence="3">
    <location>
        <position position="1"/>
    </location>
</feature>
<dbReference type="Proteomes" id="UP000305222">
    <property type="component" value="Unassembled WGS sequence"/>
</dbReference>
<evidence type="ECO:0000313" key="3">
    <source>
        <dbReference type="EMBL" id="TKI99684.1"/>
    </source>
</evidence>
<dbReference type="SUPFAM" id="SSF52172">
    <property type="entry name" value="CheY-like"/>
    <property type="match status" value="1"/>
</dbReference>